<keyword evidence="1" id="KW-0812">Transmembrane</keyword>
<dbReference type="PANTHER" id="PTHR23028">
    <property type="entry name" value="ACETYLTRANSFERASE"/>
    <property type="match status" value="1"/>
</dbReference>
<feature type="domain" description="Acyltransferase 3" evidence="2">
    <location>
        <begin position="19"/>
        <end position="350"/>
    </location>
</feature>
<name>A0ABN3VFT1_9PSEU</name>
<feature type="transmembrane region" description="Helical" evidence="1">
    <location>
        <begin position="165"/>
        <end position="183"/>
    </location>
</feature>
<keyword evidence="3" id="KW-0808">Transferase</keyword>
<keyword evidence="4" id="KW-1185">Reference proteome</keyword>
<feature type="transmembrane region" description="Helical" evidence="1">
    <location>
        <begin position="303"/>
        <end position="320"/>
    </location>
</feature>
<organism evidence="3 4">
    <name type="scientific">Saccharopolyspora taberi</name>
    <dbReference type="NCBI Taxonomy" id="60895"/>
    <lineage>
        <taxon>Bacteria</taxon>
        <taxon>Bacillati</taxon>
        <taxon>Actinomycetota</taxon>
        <taxon>Actinomycetes</taxon>
        <taxon>Pseudonocardiales</taxon>
        <taxon>Pseudonocardiaceae</taxon>
        <taxon>Saccharopolyspora</taxon>
    </lineage>
</organism>
<keyword evidence="1" id="KW-0472">Membrane</keyword>
<dbReference type="GO" id="GO:0016746">
    <property type="term" value="F:acyltransferase activity"/>
    <property type="evidence" value="ECO:0007669"/>
    <property type="project" value="UniProtKB-KW"/>
</dbReference>
<reference evidence="3 4" key="1">
    <citation type="journal article" date="2019" name="Int. J. Syst. Evol. Microbiol.">
        <title>The Global Catalogue of Microorganisms (GCM) 10K type strain sequencing project: providing services to taxonomists for standard genome sequencing and annotation.</title>
        <authorList>
            <consortium name="The Broad Institute Genomics Platform"/>
            <consortium name="The Broad Institute Genome Sequencing Center for Infectious Disease"/>
            <person name="Wu L."/>
            <person name="Ma J."/>
        </authorList>
    </citation>
    <scope>NUCLEOTIDE SEQUENCE [LARGE SCALE GENOMIC DNA]</scope>
    <source>
        <strain evidence="3 4">JCM 9383</strain>
    </source>
</reference>
<gene>
    <name evidence="3" type="ORF">GCM10010470_36880</name>
</gene>
<evidence type="ECO:0000256" key="1">
    <source>
        <dbReference type="SAM" id="Phobius"/>
    </source>
</evidence>
<comment type="caution">
    <text evidence="3">The sequence shown here is derived from an EMBL/GenBank/DDBJ whole genome shotgun (WGS) entry which is preliminary data.</text>
</comment>
<feature type="transmembrane region" description="Helical" evidence="1">
    <location>
        <begin position="55"/>
        <end position="79"/>
    </location>
</feature>
<evidence type="ECO:0000313" key="3">
    <source>
        <dbReference type="EMBL" id="GAA2798301.1"/>
    </source>
</evidence>
<keyword evidence="3" id="KW-0012">Acyltransferase</keyword>
<keyword evidence="1" id="KW-1133">Transmembrane helix</keyword>
<dbReference type="EMBL" id="BAAAUX010000014">
    <property type="protein sequence ID" value="GAA2798301.1"/>
    <property type="molecule type" value="Genomic_DNA"/>
</dbReference>
<dbReference type="InterPro" id="IPR002656">
    <property type="entry name" value="Acyl_transf_3_dom"/>
</dbReference>
<proteinExistence type="predicted"/>
<feature type="transmembrane region" description="Helical" evidence="1">
    <location>
        <begin position="332"/>
        <end position="355"/>
    </location>
</feature>
<dbReference type="Pfam" id="PF01757">
    <property type="entry name" value="Acyl_transf_3"/>
    <property type="match status" value="1"/>
</dbReference>
<feature type="transmembrane region" description="Helical" evidence="1">
    <location>
        <begin position="100"/>
        <end position="118"/>
    </location>
</feature>
<evidence type="ECO:0000313" key="4">
    <source>
        <dbReference type="Proteomes" id="UP001500979"/>
    </source>
</evidence>
<sequence>MPPPHSSVRSDPGQRSVIPALTGLRIVAALAVVAFHLREEPLAGLLPGLAQQLDFAVYGGLGVDLFFTLSGFILSLNYLDAFARLRRRALVRFLCMRLARIYPVHVVTLLAMVVIVAVTPEVATTASGGEVYSAEAFVANVFLVQAWGTSDFTWNYPAWSISAEWFAYLVFPFLAFVMCRWGLARATWAYAGLVVTVVGGIAALATSAGSGFEPLIRVATEFSTGCLLYVLHRETPLGQGLAAGARLAVILAASIVLTVALDGNLYTLAPALALVIWGIARTRGPLARLLSSRSMVFGGEASYALYMTHVVVITALSHLLPTADYTHEQLFIRIAVTGVYVASIAVVALLTYKYVERPARRWIRRQLSSD</sequence>
<evidence type="ECO:0000259" key="2">
    <source>
        <dbReference type="Pfam" id="PF01757"/>
    </source>
</evidence>
<feature type="transmembrane region" description="Helical" evidence="1">
    <location>
        <begin position="16"/>
        <end position="35"/>
    </location>
</feature>
<dbReference type="InterPro" id="IPR050879">
    <property type="entry name" value="Acyltransferase_3"/>
</dbReference>
<feature type="transmembrane region" description="Helical" evidence="1">
    <location>
        <begin position="190"/>
        <end position="208"/>
    </location>
</feature>
<feature type="transmembrane region" description="Helical" evidence="1">
    <location>
        <begin position="265"/>
        <end position="282"/>
    </location>
</feature>
<dbReference type="Proteomes" id="UP001500979">
    <property type="component" value="Unassembled WGS sequence"/>
</dbReference>
<accession>A0ABN3VFT1</accession>
<protein>
    <submittedName>
        <fullName evidence="3">Acyltransferase</fullName>
    </submittedName>
</protein>
<dbReference type="PANTHER" id="PTHR23028:SF53">
    <property type="entry name" value="ACYL_TRANSF_3 DOMAIN-CONTAINING PROTEIN"/>
    <property type="match status" value="1"/>
</dbReference>